<reference evidence="1" key="1">
    <citation type="submission" date="2021-09" db="EMBL/GenBank/DDBJ databases">
        <authorList>
            <consortium name="AG Swart"/>
            <person name="Singh M."/>
            <person name="Singh A."/>
            <person name="Seah K."/>
            <person name="Emmerich C."/>
        </authorList>
    </citation>
    <scope>NUCLEOTIDE SEQUENCE</scope>
    <source>
        <strain evidence="1">ATCC30299</strain>
    </source>
</reference>
<dbReference type="InterPro" id="IPR013083">
    <property type="entry name" value="Znf_RING/FYVE/PHD"/>
</dbReference>
<dbReference type="AlphaFoldDB" id="A0AAU9K505"/>
<evidence type="ECO:0000313" key="2">
    <source>
        <dbReference type="Proteomes" id="UP001162131"/>
    </source>
</evidence>
<gene>
    <name evidence="1" type="ORF">BSTOLATCC_MIC59912</name>
</gene>
<name>A0AAU9K505_9CILI</name>
<protein>
    <recommendedName>
        <fullName evidence="3">E3 ubiquitin-protein ligase</fullName>
    </recommendedName>
</protein>
<dbReference type="EMBL" id="CAJZBQ010000057">
    <property type="protein sequence ID" value="CAG9334113.1"/>
    <property type="molecule type" value="Genomic_DNA"/>
</dbReference>
<sequence length="329" mass="38051">MVCYKGNGVKVKLKLINPLLFIDNSDFFLAFSSFSNPSLLAKQLSNKKKFIISRSESGYNIVQNRIVLINLDKSPQEAFYEVFQIIVNAEPSQEGNKKIKRILLAFPENPDLWLYAIEEVIKALLNSSGIRVSLTICLKSQELEIIKSHLRDSNFHTELNVNNVKRLRRYFFSRFICQSCSEFAYKPYVSRCCYSIYCNSCVKNLYCKVCNNRCEFEINLAIKKLVNESPYYCNCGESIKVKDIENHMLSCAASLFRCKFIGCSFEGSQIELMDHVFQFHTETILERMNEYAEIDISQKQRLIQCRMCGDFSESQCKNCLKSLPIAKKL</sequence>
<organism evidence="1 2">
    <name type="scientific">Blepharisma stoltei</name>
    <dbReference type="NCBI Taxonomy" id="1481888"/>
    <lineage>
        <taxon>Eukaryota</taxon>
        <taxon>Sar</taxon>
        <taxon>Alveolata</taxon>
        <taxon>Ciliophora</taxon>
        <taxon>Postciliodesmatophora</taxon>
        <taxon>Heterotrichea</taxon>
        <taxon>Heterotrichida</taxon>
        <taxon>Blepharismidae</taxon>
        <taxon>Blepharisma</taxon>
    </lineage>
</organism>
<comment type="caution">
    <text evidence="1">The sequence shown here is derived from an EMBL/GenBank/DDBJ whole genome shotgun (WGS) entry which is preliminary data.</text>
</comment>
<evidence type="ECO:0008006" key="3">
    <source>
        <dbReference type="Google" id="ProtNLM"/>
    </source>
</evidence>
<dbReference type="Proteomes" id="UP001162131">
    <property type="component" value="Unassembled WGS sequence"/>
</dbReference>
<dbReference type="Gene3D" id="3.30.40.10">
    <property type="entry name" value="Zinc/RING finger domain, C3HC4 (zinc finger)"/>
    <property type="match status" value="1"/>
</dbReference>
<keyword evidence="2" id="KW-1185">Reference proteome</keyword>
<accession>A0AAU9K505</accession>
<evidence type="ECO:0000313" key="1">
    <source>
        <dbReference type="EMBL" id="CAG9334113.1"/>
    </source>
</evidence>
<proteinExistence type="predicted"/>